<feature type="region of interest" description="Disordered" evidence="1">
    <location>
        <begin position="71"/>
        <end position="106"/>
    </location>
</feature>
<reference evidence="3" key="1">
    <citation type="journal article" date="2018" name="Nat. Microbiol.">
        <title>Leveraging single-cell genomics to expand the fungal tree of life.</title>
        <authorList>
            <person name="Ahrendt S.R."/>
            <person name="Quandt C.A."/>
            <person name="Ciobanu D."/>
            <person name="Clum A."/>
            <person name="Salamov A."/>
            <person name="Andreopoulos B."/>
            <person name="Cheng J.F."/>
            <person name="Woyke T."/>
            <person name="Pelin A."/>
            <person name="Henrissat B."/>
            <person name="Reynolds N.K."/>
            <person name="Benny G.L."/>
            <person name="Smith M.E."/>
            <person name="James T.Y."/>
            <person name="Grigoriev I.V."/>
        </authorList>
    </citation>
    <scope>NUCLEOTIDE SEQUENCE [LARGE SCALE GENOMIC DNA]</scope>
</reference>
<dbReference type="EMBL" id="KZ994051">
    <property type="protein sequence ID" value="RKO93980.1"/>
    <property type="molecule type" value="Genomic_DNA"/>
</dbReference>
<protein>
    <submittedName>
        <fullName evidence="2">Uncharacterized protein</fullName>
    </submittedName>
</protein>
<dbReference type="Proteomes" id="UP000269721">
    <property type="component" value="Unassembled WGS sequence"/>
</dbReference>
<gene>
    <name evidence="2" type="ORF">BDK51DRAFT_29879</name>
</gene>
<sequence>MWQWRHRDRLHLLNVNKLEHPWEGDSKGSMRTADAPNWSILGPIAQSDKPAAITPNRSVLGTVAWSGVPMANESNPSPLGTIPWRGKPAAQNQRNLGNVSEGISPRSTPQAMGLMLTALNSSVPVPVALTRTSMVTMAPNLSVVVPIAPITPT</sequence>
<organism evidence="2 3">
    <name type="scientific">Blyttiomyces helicus</name>
    <dbReference type="NCBI Taxonomy" id="388810"/>
    <lineage>
        <taxon>Eukaryota</taxon>
        <taxon>Fungi</taxon>
        <taxon>Fungi incertae sedis</taxon>
        <taxon>Chytridiomycota</taxon>
        <taxon>Chytridiomycota incertae sedis</taxon>
        <taxon>Chytridiomycetes</taxon>
        <taxon>Chytridiomycetes incertae sedis</taxon>
        <taxon>Blyttiomyces</taxon>
    </lineage>
</organism>
<name>A0A4P9WRQ9_9FUNG</name>
<proteinExistence type="predicted"/>
<evidence type="ECO:0000256" key="1">
    <source>
        <dbReference type="SAM" id="MobiDB-lite"/>
    </source>
</evidence>
<keyword evidence="3" id="KW-1185">Reference proteome</keyword>
<accession>A0A4P9WRQ9</accession>
<evidence type="ECO:0000313" key="2">
    <source>
        <dbReference type="EMBL" id="RKO93980.1"/>
    </source>
</evidence>
<evidence type="ECO:0000313" key="3">
    <source>
        <dbReference type="Proteomes" id="UP000269721"/>
    </source>
</evidence>
<dbReference type="AlphaFoldDB" id="A0A4P9WRQ9"/>